<reference evidence="5 6" key="1">
    <citation type="journal article" date="2020" name="ISME J.">
        <title>Comparative genomics reveals insights into cyanobacterial evolution and habitat adaptation.</title>
        <authorList>
            <person name="Chen M.Y."/>
            <person name="Teng W.K."/>
            <person name="Zhao L."/>
            <person name="Hu C.X."/>
            <person name="Zhou Y.K."/>
            <person name="Han B.P."/>
            <person name="Song L.R."/>
            <person name="Shu W.S."/>
        </authorList>
    </citation>
    <scope>NUCLEOTIDE SEQUENCE [LARGE SCALE GENOMIC DNA]</scope>
    <source>
        <strain evidence="5 6">FACHB-119</strain>
    </source>
</reference>
<dbReference type="Proteomes" id="UP000661112">
    <property type="component" value="Unassembled WGS sequence"/>
</dbReference>
<protein>
    <submittedName>
        <fullName evidence="5">Amino acid ABC transporter substrate-binding protein</fullName>
    </submittedName>
</protein>
<evidence type="ECO:0000259" key="4">
    <source>
        <dbReference type="Pfam" id="PF13458"/>
    </source>
</evidence>
<comment type="similarity">
    <text evidence="1">Belongs to the leucine-binding protein family.</text>
</comment>
<keyword evidence="3" id="KW-0812">Transmembrane</keyword>
<dbReference type="Pfam" id="PF13458">
    <property type="entry name" value="Peripla_BP_6"/>
    <property type="match status" value="1"/>
</dbReference>
<evidence type="ECO:0000256" key="2">
    <source>
        <dbReference type="ARBA" id="ARBA00022729"/>
    </source>
</evidence>
<feature type="domain" description="Leucine-binding protein" evidence="4">
    <location>
        <begin position="136"/>
        <end position="454"/>
    </location>
</feature>
<dbReference type="PANTHER" id="PTHR30483:SF6">
    <property type="entry name" value="PERIPLASMIC BINDING PROTEIN OF ABC TRANSPORTER FOR NATURAL AMINO ACIDS"/>
    <property type="match status" value="1"/>
</dbReference>
<evidence type="ECO:0000256" key="3">
    <source>
        <dbReference type="SAM" id="Phobius"/>
    </source>
</evidence>
<sequence length="471" mass="50183">MSQKNETTVLVISLLLTVGIVGGIAWWFFGQAGRIKDDIFPPPSAPANQQEIKARLSFGEKTLIPGEITPEKKAGIQALAQGNYQQAIANLEASLKRNRNDPEALIYLNNARIASSKSYTIFVSVPASTTPSIALEILRGVAQAQNEVNLGSKIQGVALKVGIADDENQPETAKQIATSLVNNSEVLGVVGHYASDATLAAGDVYNSGQLVAISPTSTSVRISKLSPYVFRTVPSDFVAARTLANYMTNNLKKQNVAVFFNSQSQYSLSLKNEFISSVGLEGGQVSNEFDLANPDFSAARSLNQAMQQGAEVIMLAADAQTLDKALQVVPVNQKKSILLGGDSLYNFKTLEVGREQAVGMVVTVPWHITSDRNASFPQKSGQLWGADVNWRTAMAYDATEALIAALKLNPTRAGVQQALSSPGFSTPGAAGVVRFSSSGDRNAPVQLVRIVTGGRSGTGFDFEQISSSVLK</sequence>
<dbReference type="EMBL" id="JACJSG010000001">
    <property type="protein sequence ID" value="MBD2499074.1"/>
    <property type="molecule type" value="Genomic_DNA"/>
</dbReference>
<dbReference type="SUPFAM" id="SSF53822">
    <property type="entry name" value="Periplasmic binding protein-like I"/>
    <property type="match status" value="1"/>
</dbReference>
<evidence type="ECO:0000313" key="5">
    <source>
        <dbReference type="EMBL" id="MBD2499074.1"/>
    </source>
</evidence>
<evidence type="ECO:0000313" key="6">
    <source>
        <dbReference type="Proteomes" id="UP000661112"/>
    </source>
</evidence>
<organism evidence="5 6">
    <name type="scientific">Anabaena azotica FACHB-119</name>
    <dbReference type="NCBI Taxonomy" id="947527"/>
    <lineage>
        <taxon>Bacteria</taxon>
        <taxon>Bacillati</taxon>
        <taxon>Cyanobacteriota</taxon>
        <taxon>Cyanophyceae</taxon>
        <taxon>Nostocales</taxon>
        <taxon>Nostocaceae</taxon>
        <taxon>Anabaena</taxon>
        <taxon>Anabaena azotica</taxon>
    </lineage>
</organism>
<dbReference type="CDD" id="cd06268">
    <property type="entry name" value="PBP1_ABC_transporter_LIVBP-like"/>
    <property type="match status" value="1"/>
</dbReference>
<comment type="caution">
    <text evidence="5">The sequence shown here is derived from an EMBL/GenBank/DDBJ whole genome shotgun (WGS) entry which is preliminary data.</text>
</comment>
<keyword evidence="3" id="KW-1133">Transmembrane helix</keyword>
<gene>
    <name evidence="5" type="ORF">H6G83_00355</name>
</gene>
<name>A0ABR8CVX3_9NOST</name>
<accession>A0ABR8CVX3</accession>
<keyword evidence="3" id="KW-0472">Membrane</keyword>
<dbReference type="Gene3D" id="3.40.50.2300">
    <property type="match status" value="2"/>
</dbReference>
<feature type="transmembrane region" description="Helical" evidence="3">
    <location>
        <begin position="7"/>
        <end position="29"/>
    </location>
</feature>
<keyword evidence="2" id="KW-0732">Signal</keyword>
<dbReference type="PANTHER" id="PTHR30483">
    <property type="entry name" value="LEUCINE-SPECIFIC-BINDING PROTEIN"/>
    <property type="match status" value="1"/>
</dbReference>
<dbReference type="InterPro" id="IPR028082">
    <property type="entry name" value="Peripla_BP_I"/>
</dbReference>
<dbReference type="RefSeq" id="WP_190465473.1">
    <property type="nucleotide sequence ID" value="NZ_JACJSG010000001.1"/>
</dbReference>
<proteinExistence type="inferred from homology"/>
<evidence type="ECO:0000256" key="1">
    <source>
        <dbReference type="ARBA" id="ARBA00010062"/>
    </source>
</evidence>
<keyword evidence="6" id="KW-1185">Reference proteome</keyword>
<dbReference type="InterPro" id="IPR051010">
    <property type="entry name" value="BCAA_transport"/>
</dbReference>
<dbReference type="InterPro" id="IPR028081">
    <property type="entry name" value="Leu-bd"/>
</dbReference>